<evidence type="ECO:0000256" key="1">
    <source>
        <dbReference type="SAM" id="Phobius"/>
    </source>
</evidence>
<sequence length="118" mass="13166">MDFIIGIIVLIPVVGIIYFIAKWYLSESFNPHAIVRYGLLFIIGTLIGGTVMYVYSNFGLESTLDRFGLLAAAALTIWIDIKKHQNEGELFNKAFTKLLIFSACILGIAPIVWNTLPL</sequence>
<dbReference type="EMBL" id="FQVW01000019">
    <property type="protein sequence ID" value="SHG18177.1"/>
    <property type="molecule type" value="Genomic_DNA"/>
</dbReference>
<evidence type="ECO:0000313" key="2">
    <source>
        <dbReference type="EMBL" id="SHG18177.1"/>
    </source>
</evidence>
<keyword evidence="3" id="KW-1185">Reference proteome</keyword>
<keyword evidence="1" id="KW-0812">Transmembrane</keyword>
<organism evidence="2 3">
    <name type="scientific">Ornithinibacillus halophilus</name>
    <dbReference type="NCBI Taxonomy" id="930117"/>
    <lineage>
        <taxon>Bacteria</taxon>
        <taxon>Bacillati</taxon>
        <taxon>Bacillota</taxon>
        <taxon>Bacilli</taxon>
        <taxon>Bacillales</taxon>
        <taxon>Bacillaceae</taxon>
        <taxon>Ornithinibacillus</taxon>
    </lineage>
</organism>
<gene>
    <name evidence="2" type="ORF">SAMN05216225_10198</name>
</gene>
<proteinExistence type="predicted"/>
<feature type="transmembrane region" description="Helical" evidence="1">
    <location>
        <begin position="94"/>
        <end position="113"/>
    </location>
</feature>
<dbReference type="STRING" id="930117.SAMN05216225_10198"/>
<dbReference type="RefSeq" id="WP_072890256.1">
    <property type="nucleotide sequence ID" value="NZ_FQVW01000019.1"/>
</dbReference>
<dbReference type="Proteomes" id="UP000183988">
    <property type="component" value="Unassembled WGS sequence"/>
</dbReference>
<reference evidence="2 3" key="1">
    <citation type="submission" date="2016-11" db="EMBL/GenBank/DDBJ databases">
        <authorList>
            <person name="Jaros S."/>
            <person name="Januszkiewicz K."/>
            <person name="Wedrychowicz H."/>
        </authorList>
    </citation>
    <scope>NUCLEOTIDE SEQUENCE [LARGE SCALE GENOMIC DNA]</scope>
    <source>
        <strain evidence="2 3">IBRC-M 10683</strain>
    </source>
</reference>
<dbReference type="AlphaFoldDB" id="A0A1M5HQH1"/>
<keyword evidence="1" id="KW-0472">Membrane</keyword>
<feature type="transmembrane region" description="Helical" evidence="1">
    <location>
        <begin position="6"/>
        <end position="25"/>
    </location>
</feature>
<feature type="transmembrane region" description="Helical" evidence="1">
    <location>
        <begin position="37"/>
        <end position="55"/>
    </location>
</feature>
<protein>
    <submittedName>
        <fullName evidence="2">Uncharacterized protein</fullName>
    </submittedName>
</protein>
<evidence type="ECO:0000313" key="3">
    <source>
        <dbReference type="Proteomes" id="UP000183988"/>
    </source>
</evidence>
<keyword evidence="1" id="KW-1133">Transmembrane helix</keyword>
<name>A0A1M5HQH1_9BACI</name>
<accession>A0A1M5HQH1</accession>